<sequence>MLAIMSIALTPGPAEAGAWLQRRGEGLAIVTTLADRAEQRFDAGGDRIDDGYFYKDETALYAEYGITARLTAVARIAWQSVERRQGAIHDAAQGLSASEIGLRAGVWQDAGRIATLQVTALLPGAGENVSNQPLGAGGEAWEVRALWGQSFGNDRFADIQLAHRWRAEPDLDEVRLDISAGWRPAPRWQVIVQSLSVWNAEAASPIRPAFSQHKLQLSLGREIAGMEYHAGVYFTPAGRNTLDERAIFLSVWRRF</sequence>
<reference evidence="1" key="1">
    <citation type="journal article" date="2014" name="Int. J. Syst. Evol. Microbiol.">
        <title>Complete genome sequence of Corynebacterium casei LMG S-19264T (=DSM 44701T), isolated from a smear-ripened cheese.</title>
        <authorList>
            <consortium name="US DOE Joint Genome Institute (JGI-PGF)"/>
            <person name="Walter F."/>
            <person name="Albersmeier A."/>
            <person name="Kalinowski J."/>
            <person name="Ruckert C."/>
        </authorList>
    </citation>
    <scope>NUCLEOTIDE SEQUENCE</scope>
    <source>
        <strain evidence="1">VKM B-1513</strain>
    </source>
</reference>
<accession>A0A9W6IIJ7</accession>
<dbReference type="Proteomes" id="UP001143486">
    <property type="component" value="Unassembled WGS sequence"/>
</dbReference>
<proteinExistence type="predicted"/>
<name>A0A9W6IIJ7_9PROT</name>
<protein>
    <submittedName>
        <fullName evidence="1">Uncharacterized protein</fullName>
    </submittedName>
</protein>
<keyword evidence="2" id="KW-1185">Reference proteome</keyword>
<reference evidence="1" key="2">
    <citation type="submission" date="2023-01" db="EMBL/GenBank/DDBJ databases">
        <authorList>
            <person name="Sun Q."/>
            <person name="Evtushenko L."/>
        </authorList>
    </citation>
    <scope>NUCLEOTIDE SEQUENCE</scope>
    <source>
        <strain evidence="1">VKM B-1513</strain>
    </source>
</reference>
<organism evidence="1 2">
    <name type="scientific">Maricaulis virginensis</name>
    <dbReference type="NCBI Taxonomy" id="144022"/>
    <lineage>
        <taxon>Bacteria</taxon>
        <taxon>Pseudomonadati</taxon>
        <taxon>Pseudomonadota</taxon>
        <taxon>Alphaproteobacteria</taxon>
        <taxon>Maricaulales</taxon>
        <taxon>Maricaulaceae</taxon>
        <taxon>Maricaulis</taxon>
    </lineage>
</organism>
<evidence type="ECO:0000313" key="2">
    <source>
        <dbReference type="Proteomes" id="UP001143486"/>
    </source>
</evidence>
<comment type="caution">
    <text evidence="1">The sequence shown here is derived from an EMBL/GenBank/DDBJ whole genome shotgun (WGS) entry which is preliminary data.</text>
</comment>
<gene>
    <name evidence="1" type="ORF">GCM10017621_03760</name>
</gene>
<dbReference type="AlphaFoldDB" id="A0A9W6IIJ7"/>
<evidence type="ECO:0000313" key="1">
    <source>
        <dbReference type="EMBL" id="GLK50868.1"/>
    </source>
</evidence>
<dbReference type="EMBL" id="BSFE01000001">
    <property type="protein sequence ID" value="GLK50868.1"/>
    <property type="molecule type" value="Genomic_DNA"/>
</dbReference>